<protein>
    <submittedName>
        <fullName evidence="2">Uncharacterized protein</fullName>
    </submittedName>
</protein>
<evidence type="ECO:0000313" key="2">
    <source>
        <dbReference type="EMBL" id="CAG7891788.1"/>
    </source>
</evidence>
<reference evidence="3" key="1">
    <citation type="submission" date="2018-11" db="EMBL/GenBank/DDBJ databases">
        <authorList>
            <consortium name="Genoscope - CEA"/>
            <person name="William W."/>
        </authorList>
    </citation>
    <scope>NUCLEOTIDE SEQUENCE</scope>
</reference>
<evidence type="ECO:0000256" key="1">
    <source>
        <dbReference type="SAM" id="Phobius"/>
    </source>
</evidence>
<dbReference type="EMBL" id="LR031573">
    <property type="protein sequence ID" value="VDC85550.1"/>
    <property type="molecule type" value="Genomic_DNA"/>
</dbReference>
<dbReference type="EMBL" id="LS974618">
    <property type="protein sequence ID" value="CAG7891788.1"/>
    <property type="molecule type" value="Genomic_DNA"/>
</dbReference>
<sequence>MCLLSVTNNLTHSNLFFFFSLSFFFLSFGEEHRRVKWATSLFHVSLHQW</sequence>
<evidence type="ECO:0000313" key="3">
    <source>
        <dbReference type="EMBL" id="VDC85550.1"/>
    </source>
</evidence>
<keyword evidence="1" id="KW-0472">Membrane</keyword>
<feature type="transmembrane region" description="Helical" evidence="1">
    <location>
        <begin position="12"/>
        <end position="29"/>
    </location>
</feature>
<dbReference type="Gramene" id="A02p07400.2_BraZ1">
    <property type="protein sequence ID" value="A02p07400.2_BraZ1.CDS"/>
    <property type="gene ID" value="A02g07400.2_BraZ1"/>
</dbReference>
<organism evidence="3">
    <name type="scientific">Brassica campestris</name>
    <name type="common">Field mustard</name>
    <dbReference type="NCBI Taxonomy" id="3711"/>
    <lineage>
        <taxon>Eukaryota</taxon>
        <taxon>Viridiplantae</taxon>
        <taxon>Streptophyta</taxon>
        <taxon>Embryophyta</taxon>
        <taxon>Tracheophyta</taxon>
        <taxon>Spermatophyta</taxon>
        <taxon>Magnoliopsida</taxon>
        <taxon>eudicotyledons</taxon>
        <taxon>Gunneridae</taxon>
        <taxon>Pentapetalae</taxon>
        <taxon>rosids</taxon>
        <taxon>malvids</taxon>
        <taxon>Brassicales</taxon>
        <taxon>Brassicaceae</taxon>
        <taxon>Brassiceae</taxon>
        <taxon>Brassica</taxon>
    </lineage>
</organism>
<accession>A0A3P6AJY5</accession>
<keyword evidence="1" id="KW-1133">Transmembrane helix</keyword>
<name>A0A3P6AJY5_BRACM</name>
<proteinExistence type="predicted"/>
<dbReference type="Proteomes" id="UP000694005">
    <property type="component" value="Chromosome A02"/>
</dbReference>
<gene>
    <name evidence="3" type="ORF">BRAA02T05367Z</name>
    <name evidence="2" type="ORF">BRAPAZ1V2_A02P07400.2</name>
</gene>
<keyword evidence="1" id="KW-0812">Transmembrane</keyword>
<dbReference type="AlphaFoldDB" id="A0A3P6AJY5"/>